<evidence type="ECO:0000256" key="1">
    <source>
        <dbReference type="SAM" id="SignalP"/>
    </source>
</evidence>
<reference evidence="3 5" key="2">
    <citation type="submission" date="2018-06" db="EMBL/GenBank/DDBJ databases">
        <authorList>
            <consortium name="Pathogen Informatics"/>
            <person name="Doyle S."/>
        </authorList>
    </citation>
    <scope>NUCLEOTIDE SEQUENCE [LARGE SCALE GENOMIC DNA]</scope>
    <source>
        <strain evidence="3 5">NCTC10293</strain>
    </source>
</reference>
<evidence type="ECO:0000313" key="5">
    <source>
        <dbReference type="Proteomes" id="UP000255279"/>
    </source>
</evidence>
<dbReference type="Proteomes" id="UP000255279">
    <property type="component" value="Unassembled WGS sequence"/>
</dbReference>
<gene>
    <name evidence="2" type="ORF">B0181_02890</name>
    <name evidence="3" type="ORF">NCTC10293_01988</name>
</gene>
<evidence type="ECO:0000313" key="2">
    <source>
        <dbReference type="EMBL" id="OOR91518.1"/>
    </source>
</evidence>
<evidence type="ECO:0000313" key="3">
    <source>
        <dbReference type="EMBL" id="STZ14394.1"/>
    </source>
</evidence>
<keyword evidence="1" id="KW-0732">Signal</keyword>
<feature type="chain" id="PRO_5036026426" evidence="1">
    <location>
        <begin position="28"/>
        <end position="140"/>
    </location>
</feature>
<reference evidence="2 4" key="1">
    <citation type="submission" date="2017-02" db="EMBL/GenBank/DDBJ databases">
        <title>Draft genome sequence of Moraxella caviae CCUG 355 type strain.</title>
        <authorList>
            <person name="Engstrom-Jakobsson H."/>
            <person name="Salva-Serra F."/>
            <person name="Thorell K."/>
            <person name="Gonzales-Siles L."/>
            <person name="Karlsson R."/>
            <person name="Boulund F."/>
            <person name="Engstrand L."/>
            <person name="Moore E."/>
        </authorList>
    </citation>
    <scope>NUCLEOTIDE SEQUENCE [LARGE SCALE GENOMIC DNA]</scope>
    <source>
        <strain evidence="2 4">CCUG 355</strain>
    </source>
</reference>
<keyword evidence="4" id="KW-1185">Reference proteome</keyword>
<name>A0A1T0A7F0_9GAMM</name>
<feature type="signal peptide" evidence="1">
    <location>
        <begin position="1"/>
        <end position="27"/>
    </location>
</feature>
<dbReference type="Proteomes" id="UP000190435">
    <property type="component" value="Unassembled WGS sequence"/>
</dbReference>
<accession>A0A1T0A7F0</accession>
<organism evidence="2 4">
    <name type="scientific">Moraxella caviae</name>
    <dbReference type="NCBI Taxonomy" id="34060"/>
    <lineage>
        <taxon>Bacteria</taxon>
        <taxon>Pseudomonadati</taxon>
        <taxon>Pseudomonadota</taxon>
        <taxon>Gammaproteobacteria</taxon>
        <taxon>Moraxellales</taxon>
        <taxon>Moraxellaceae</taxon>
        <taxon>Moraxella</taxon>
    </lineage>
</organism>
<dbReference type="EMBL" id="UGQE01000004">
    <property type="protein sequence ID" value="STZ14394.1"/>
    <property type="molecule type" value="Genomic_DNA"/>
</dbReference>
<dbReference type="EMBL" id="MUXU01000021">
    <property type="protein sequence ID" value="OOR91518.1"/>
    <property type="molecule type" value="Genomic_DNA"/>
</dbReference>
<dbReference type="RefSeq" id="WP_078275982.1">
    <property type="nucleotide sequence ID" value="NZ_CAACXO010000006.1"/>
</dbReference>
<protein>
    <submittedName>
        <fullName evidence="2">Uncharacterized protein</fullName>
    </submittedName>
</protein>
<sequence>MTTMTTKITAFTAAALACLSLAAPAAAKDKTPTLSEKEQAMLNVCEITTIGAASIAHLRQTNVSYADAKKQVELSGKELKQHFGDNGLSKSVHDAWKDALAQIYKLDVEKTDDKKAAFIASIADQTMHGCLNELSSQLDK</sequence>
<evidence type="ECO:0000313" key="4">
    <source>
        <dbReference type="Proteomes" id="UP000190435"/>
    </source>
</evidence>
<dbReference type="PROSITE" id="PS51257">
    <property type="entry name" value="PROKAR_LIPOPROTEIN"/>
    <property type="match status" value="1"/>
</dbReference>
<dbReference type="AlphaFoldDB" id="A0A1T0A7F0"/>
<proteinExistence type="predicted"/>